<gene>
    <name evidence="1" type="ORF">AA0115_g9012</name>
    <name evidence="2" type="ORF">AA0119_g9952</name>
</gene>
<protein>
    <recommendedName>
        <fullName evidence="5">F-box domain-containing protein</fullName>
    </recommendedName>
</protein>
<evidence type="ECO:0000313" key="4">
    <source>
        <dbReference type="Proteomes" id="UP000293195"/>
    </source>
</evidence>
<keyword evidence="4" id="KW-1185">Reference proteome</keyword>
<dbReference type="PANTHER" id="PTHR42085">
    <property type="entry name" value="F-BOX DOMAIN-CONTAINING PROTEIN"/>
    <property type="match status" value="1"/>
</dbReference>
<comment type="caution">
    <text evidence="1">The sequence shown here is derived from an EMBL/GenBank/DDBJ whole genome shotgun (WGS) entry which is preliminary data.</text>
</comment>
<name>A0A4Q4P7I7_9PLEO</name>
<dbReference type="OrthoDB" id="3694708at2759"/>
<reference evidence="1" key="1">
    <citation type="submission" date="2017-10" db="EMBL/GenBank/DDBJ databases">
        <authorList>
            <person name="Armitage A.D."/>
            <person name="Barbara D.J."/>
            <person name="Woodhall J.W."/>
            <person name="Sreenivasaprasad S."/>
            <person name="Lane C.R."/>
            <person name="Clarkson J.P."/>
            <person name="Harrison R.J."/>
        </authorList>
    </citation>
    <scope>NUCLEOTIDE SEQUENCE</scope>
    <source>
        <strain evidence="1">FERA 1164</strain>
        <strain evidence="2">FERA 635</strain>
    </source>
</reference>
<organism evidence="1 3">
    <name type="scientific">Alternaria tenuissima</name>
    <dbReference type="NCBI Taxonomy" id="119927"/>
    <lineage>
        <taxon>Eukaryota</taxon>
        <taxon>Fungi</taxon>
        <taxon>Dikarya</taxon>
        <taxon>Ascomycota</taxon>
        <taxon>Pezizomycotina</taxon>
        <taxon>Dothideomycetes</taxon>
        <taxon>Pleosporomycetidae</taxon>
        <taxon>Pleosporales</taxon>
        <taxon>Pleosporineae</taxon>
        <taxon>Pleosporaceae</taxon>
        <taxon>Alternaria</taxon>
        <taxon>Alternaria sect. Alternaria</taxon>
        <taxon>Alternaria alternata complex</taxon>
    </lineage>
</organism>
<proteinExistence type="predicted"/>
<dbReference type="InterPro" id="IPR038883">
    <property type="entry name" value="AN11006-like"/>
</dbReference>
<evidence type="ECO:0008006" key="5">
    <source>
        <dbReference type="Google" id="ProtNLM"/>
    </source>
</evidence>
<evidence type="ECO:0000313" key="3">
    <source>
        <dbReference type="Proteomes" id="UP000292340"/>
    </source>
</evidence>
<accession>A0A4Q4P7I7</accession>
<sequence length="190" mass="22000">MSEITHRNRLASPFLRLPAEIRNTIYTYVGTCTQARVDVSTQQDTTDPLHQWRLVLQFRFPDLLVSCKQIRNEAKTLICKLMTVDTDLASAFGWLHSHCDHEFCKLVSCLRVPRDFAASIALDAGARALRFENRRYHTLSLPSLEKIVVKGKMSMHNRVKVALRRWARNKSLEVVFEEEEAEMSELDRLL</sequence>
<dbReference type="EMBL" id="PDXF01000057">
    <property type="protein sequence ID" value="RYN92990.1"/>
    <property type="molecule type" value="Genomic_DNA"/>
</dbReference>
<dbReference type="AlphaFoldDB" id="A0A4Q4P7I7"/>
<dbReference type="EMBL" id="PDXB01000027">
    <property type="protein sequence ID" value="RYN22680.1"/>
    <property type="molecule type" value="Genomic_DNA"/>
</dbReference>
<dbReference type="PANTHER" id="PTHR42085:SF1">
    <property type="entry name" value="F-BOX DOMAIN-CONTAINING PROTEIN"/>
    <property type="match status" value="1"/>
</dbReference>
<reference evidence="1 4" key="2">
    <citation type="journal article" date="2019" name="bioRxiv">
        <title>Genomics, evolutionary history and diagnostics of the Alternaria alternata species group including apple and Asian pear pathotypes.</title>
        <authorList>
            <person name="Armitage A.D."/>
            <person name="Cockerton H.M."/>
            <person name="Sreenivasaprasad S."/>
            <person name="Woodhall J.W."/>
            <person name="Lane C.R."/>
            <person name="Harrison R.J."/>
            <person name="Clarkson J.P."/>
        </authorList>
    </citation>
    <scope>NUCLEOTIDE SEQUENCE</scope>
    <source>
        <strain evidence="1">FERA 1164</strain>
        <strain evidence="4">FERA 635</strain>
    </source>
</reference>
<dbReference type="Proteomes" id="UP000292340">
    <property type="component" value="Unassembled WGS sequence"/>
</dbReference>
<dbReference type="Proteomes" id="UP000293195">
    <property type="component" value="Unassembled WGS sequence"/>
</dbReference>
<evidence type="ECO:0000313" key="1">
    <source>
        <dbReference type="EMBL" id="RYN22680.1"/>
    </source>
</evidence>
<evidence type="ECO:0000313" key="2">
    <source>
        <dbReference type="EMBL" id="RYN92990.1"/>
    </source>
</evidence>